<dbReference type="SUPFAM" id="SSF48452">
    <property type="entry name" value="TPR-like"/>
    <property type="match status" value="1"/>
</dbReference>
<keyword evidence="1" id="KW-0677">Repeat</keyword>
<name>A0ABU9G9M5_9GAMM</name>
<dbReference type="EMBL" id="JBAKAR010000013">
    <property type="protein sequence ID" value="MEL0614339.1"/>
    <property type="molecule type" value="Genomic_DNA"/>
</dbReference>
<dbReference type="InterPro" id="IPR056413">
    <property type="entry name" value="TPR_CcmH_CycH"/>
</dbReference>
<dbReference type="InterPro" id="IPR011990">
    <property type="entry name" value="TPR-like_helical_dom_sf"/>
</dbReference>
<evidence type="ECO:0000259" key="4">
    <source>
        <dbReference type="Pfam" id="PF23892"/>
    </source>
</evidence>
<dbReference type="Pfam" id="PF23892">
    <property type="entry name" value="Ig_CycH"/>
    <property type="match status" value="1"/>
</dbReference>
<evidence type="ECO:0008006" key="8">
    <source>
        <dbReference type="Google" id="ProtNLM"/>
    </source>
</evidence>
<evidence type="ECO:0000256" key="1">
    <source>
        <dbReference type="ARBA" id="ARBA00022737"/>
    </source>
</evidence>
<dbReference type="InterPro" id="IPR019734">
    <property type="entry name" value="TPR_rpt"/>
</dbReference>
<evidence type="ECO:0000256" key="3">
    <source>
        <dbReference type="PROSITE-ProRule" id="PRU00339"/>
    </source>
</evidence>
<organism evidence="6 7">
    <name type="scientific">Marinomonas arenicola</name>
    <dbReference type="NCBI Taxonomy" id="569601"/>
    <lineage>
        <taxon>Bacteria</taxon>
        <taxon>Pseudomonadati</taxon>
        <taxon>Pseudomonadota</taxon>
        <taxon>Gammaproteobacteria</taxon>
        <taxon>Oceanospirillales</taxon>
        <taxon>Oceanospirillaceae</taxon>
        <taxon>Marinomonas</taxon>
    </lineage>
</organism>
<keyword evidence="2 3" id="KW-0802">TPR repeat</keyword>
<dbReference type="Pfam" id="PF23914">
    <property type="entry name" value="TPR_CcmH_CycH"/>
    <property type="match status" value="1"/>
</dbReference>
<feature type="domain" description="Cytochrome c-type biogenesis protein H Ig-like" evidence="4">
    <location>
        <begin position="302"/>
        <end position="395"/>
    </location>
</feature>
<dbReference type="PANTHER" id="PTHR47870:SF4">
    <property type="entry name" value="CYTOCHROME C-TYPE BIOGENESIS PROTEIN CYCH"/>
    <property type="match status" value="1"/>
</dbReference>
<gene>
    <name evidence="6" type="ORF">V6242_14370</name>
</gene>
<dbReference type="Gene3D" id="1.25.40.10">
    <property type="entry name" value="Tetratricopeptide repeat domain"/>
    <property type="match status" value="1"/>
</dbReference>
<proteinExistence type="predicted"/>
<evidence type="ECO:0000313" key="6">
    <source>
        <dbReference type="EMBL" id="MEL0614339.1"/>
    </source>
</evidence>
<dbReference type="RefSeq" id="WP_341567845.1">
    <property type="nucleotide sequence ID" value="NZ_JBAKAR010000013.1"/>
</dbReference>
<feature type="domain" description="Cytochrome c-type biogenesis protein H TPR" evidence="5">
    <location>
        <begin position="150"/>
        <end position="254"/>
    </location>
</feature>
<reference evidence="6 7" key="1">
    <citation type="submission" date="2024-02" db="EMBL/GenBank/DDBJ databases">
        <title>Bacteria isolated from the canopy kelp, Nereocystis luetkeana.</title>
        <authorList>
            <person name="Pfister C.A."/>
            <person name="Younker I.T."/>
            <person name="Light S.H."/>
        </authorList>
    </citation>
    <scope>NUCLEOTIDE SEQUENCE [LARGE SCALE GENOMIC DNA]</scope>
    <source>
        <strain evidence="6 7">TI.4.07</strain>
    </source>
</reference>
<dbReference type="InterPro" id="IPR051263">
    <property type="entry name" value="C-type_cytochrome_biogenesis"/>
</dbReference>
<accession>A0ABU9G9M5</accession>
<dbReference type="Proteomes" id="UP001379949">
    <property type="component" value="Unassembled WGS sequence"/>
</dbReference>
<dbReference type="InterPro" id="IPR056412">
    <property type="entry name" value="Ig_CycH"/>
</dbReference>
<comment type="caution">
    <text evidence="6">The sequence shown here is derived from an EMBL/GenBank/DDBJ whole genome shotgun (WGS) entry which is preliminary data.</text>
</comment>
<keyword evidence="7" id="KW-1185">Reference proteome</keyword>
<evidence type="ECO:0000259" key="5">
    <source>
        <dbReference type="Pfam" id="PF23914"/>
    </source>
</evidence>
<sequence length="398" mass="44138">MILLWLVMALMIAASLVYFFVSLQKNLANDDGEKADSFAAIRSEEIANEQEVGRLTGQEAEALLKDLESETQHAQSMDEFVPRHRSFLPNLVSTKYTLLGIFVLVSLGSVTLYQSLGYAKDVAFSQALAAKNTTPKMTLDFLKYRSERYDRAEDWYYLANDFMSSGEYAQAMGAFQAALVKLPEGSADQVEVLVRYAQAIFYNNGNVSSPEMEKVVDKVLVLEPKNATALGLKGVAAFDHKAYLNAVLTWQDAARYNDNALERQTLLGAIQSARQAGDISYQQVPALVTRQIALRVIWDKSKIQWHSDDVLLVYALAPGSNMPVAIRRVYPQDLNRPVILTNLDNLMSKQSLEDVGKVDLVVKLSKITAKDLTKGQVIGIKKAVPSNTKAIYAINVTL</sequence>
<dbReference type="PROSITE" id="PS50005">
    <property type="entry name" value="TPR"/>
    <property type="match status" value="1"/>
</dbReference>
<dbReference type="PANTHER" id="PTHR47870">
    <property type="entry name" value="CYTOCHROME C-TYPE BIOGENESIS PROTEIN CCMH"/>
    <property type="match status" value="1"/>
</dbReference>
<feature type="repeat" description="TPR" evidence="3">
    <location>
        <begin position="152"/>
        <end position="185"/>
    </location>
</feature>
<evidence type="ECO:0000313" key="7">
    <source>
        <dbReference type="Proteomes" id="UP001379949"/>
    </source>
</evidence>
<protein>
    <recommendedName>
        <fullName evidence="8">C-type cytochrome biogenesis protein CcmI</fullName>
    </recommendedName>
</protein>
<evidence type="ECO:0000256" key="2">
    <source>
        <dbReference type="ARBA" id="ARBA00022803"/>
    </source>
</evidence>